<dbReference type="GO" id="GO:0005886">
    <property type="term" value="C:plasma membrane"/>
    <property type="evidence" value="ECO:0007669"/>
    <property type="project" value="UniProtKB-SubCell"/>
</dbReference>
<dbReference type="SUPFAM" id="SSF82714">
    <property type="entry name" value="Multidrug efflux transporter AcrB TolC docking domain, DN and DC subdomains"/>
    <property type="match status" value="2"/>
</dbReference>
<feature type="transmembrane region" description="Helical" evidence="9">
    <location>
        <begin position="969"/>
        <end position="988"/>
    </location>
</feature>
<keyword evidence="5" id="KW-0997">Cell inner membrane</keyword>
<dbReference type="Gene3D" id="1.20.1640.10">
    <property type="entry name" value="Multidrug efflux transporter AcrB transmembrane domain"/>
    <property type="match status" value="2"/>
</dbReference>
<feature type="transmembrane region" description="Helical" evidence="9">
    <location>
        <begin position="872"/>
        <end position="890"/>
    </location>
</feature>
<feature type="transmembrane region" description="Helical" evidence="9">
    <location>
        <begin position="468"/>
        <end position="495"/>
    </location>
</feature>
<dbReference type="NCBIfam" id="TIGR00915">
    <property type="entry name" value="2A0602"/>
    <property type="match status" value="1"/>
</dbReference>
<dbReference type="GO" id="GO:0042910">
    <property type="term" value="F:xenobiotic transmembrane transporter activity"/>
    <property type="evidence" value="ECO:0007669"/>
    <property type="project" value="TreeGrafter"/>
</dbReference>
<dbReference type="PRINTS" id="PR00702">
    <property type="entry name" value="ACRIFLAVINRP"/>
</dbReference>
<evidence type="ECO:0000256" key="1">
    <source>
        <dbReference type="ARBA" id="ARBA00004429"/>
    </source>
</evidence>
<dbReference type="FunFam" id="3.30.70.1430:FF:000001">
    <property type="entry name" value="Efflux pump membrane transporter"/>
    <property type="match status" value="1"/>
</dbReference>
<evidence type="ECO:0000313" key="11">
    <source>
        <dbReference type="Proteomes" id="UP000823641"/>
    </source>
</evidence>
<evidence type="ECO:0000256" key="7">
    <source>
        <dbReference type="ARBA" id="ARBA00022989"/>
    </source>
</evidence>
<dbReference type="Gene3D" id="3.30.70.1320">
    <property type="entry name" value="Multidrug efflux transporter AcrB pore domain like"/>
    <property type="match status" value="1"/>
</dbReference>
<dbReference type="SUPFAM" id="SSF82693">
    <property type="entry name" value="Multidrug efflux transporter AcrB pore domain, PN1, PN2, PC1 and PC2 subdomains"/>
    <property type="match status" value="4"/>
</dbReference>
<evidence type="ECO:0000256" key="2">
    <source>
        <dbReference type="ARBA" id="ARBA00010942"/>
    </source>
</evidence>
<evidence type="ECO:0000256" key="4">
    <source>
        <dbReference type="ARBA" id="ARBA00022475"/>
    </source>
</evidence>
<evidence type="ECO:0000313" key="10">
    <source>
        <dbReference type="EMBL" id="MBO8459433.1"/>
    </source>
</evidence>
<name>A0A9D9HT71_9BACT</name>
<dbReference type="SUPFAM" id="SSF82866">
    <property type="entry name" value="Multidrug efflux transporter AcrB transmembrane domain"/>
    <property type="match status" value="2"/>
</dbReference>
<feature type="transmembrane region" description="Helical" evidence="9">
    <location>
        <begin position="538"/>
        <end position="555"/>
    </location>
</feature>
<feature type="transmembrane region" description="Helical" evidence="9">
    <location>
        <begin position="364"/>
        <end position="384"/>
    </location>
</feature>
<dbReference type="AlphaFoldDB" id="A0A9D9HT71"/>
<dbReference type="Gene3D" id="3.30.2090.10">
    <property type="entry name" value="Multidrug efflux transporter AcrB TolC docking domain, DN and DC subdomains"/>
    <property type="match status" value="2"/>
</dbReference>
<protein>
    <submittedName>
        <fullName evidence="10">Efflux RND transporter permease subunit</fullName>
    </submittedName>
</protein>
<dbReference type="InterPro" id="IPR027463">
    <property type="entry name" value="AcrB_DN_DC_subdom"/>
</dbReference>
<feature type="transmembrane region" description="Helical" evidence="9">
    <location>
        <begin position="435"/>
        <end position="456"/>
    </location>
</feature>
<reference evidence="10" key="1">
    <citation type="submission" date="2020-10" db="EMBL/GenBank/DDBJ databases">
        <authorList>
            <person name="Gilroy R."/>
        </authorList>
    </citation>
    <scope>NUCLEOTIDE SEQUENCE</scope>
    <source>
        <strain evidence="10">G3-3990</strain>
    </source>
</reference>
<organism evidence="10 11">
    <name type="scientific">Candidatus Gallipaludibacter merdavium</name>
    <dbReference type="NCBI Taxonomy" id="2840839"/>
    <lineage>
        <taxon>Bacteria</taxon>
        <taxon>Pseudomonadati</taxon>
        <taxon>Bacteroidota</taxon>
        <taxon>Bacteroidia</taxon>
        <taxon>Bacteroidales</taxon>
        <taxon>Candidatus Gallipaludibacter</taxon>
    </lineage>
</organism>
<dbReference type="InterPro" id="IPR001036">
    <property type="entry name" value="Acrflvin-R"/>
</dbReference>
<evidence type="ECO:0000256" key="3">
    <source>
        <dbReference type="ARBA" id="ARBA00022448"/>
    </source>
</evidence>
<dbReference type="Gene3D" id="3.30.70.1440">
    <property type="entry name" value="Multidrug efflux transporter AcrB pore domain"/>
    <property type="match status" value="1"/>
</dbReference>
<dbReference type="GO" id="GO:0009636">
    <property type="term" value="P:response to toxic substance"/>
    <property type="evidence" value="ECO:0007669"/>
    <property type="project" value="UniProtKB-ARBA"/>
</dbReference>
<gene>
    <name evidence="10" type="ORF">IAA73_03765</name>
</gene>
<sequence length="1061" mass="115527">MKGNVFIKRPVMAMSIAILIVIVGIISLMSLPVEQYPDIAPPTVVVDATYTGASADAVMNSVIMPLEESINGVENMMYITSTATNSGTATIQIYFKQGTDPDMAAVNVQNRVSKAQGLLPSEVTKIGVSTSKRQTSFLQINTLVSTDGRYDESFLANYLDINIVPEVKRIEGVGDVTLLGDTYSMRIWLNPQRMAQYGLQPSDVTAVLGEQNIEAPTGALGENSDNVFQYTMKYKGRLKSVDEFGNIVVRSNEDGSILRLKDIARVELGRLSYSFHGEVDGKPGVTFLAFQVAGANATEVNERITARLQELSANLPAGVEFIQLMSSNDFLYASIYNVIETLVIAIILVILVVYFFLQDFKSTLIPSISIIVSLIGTFACLVAAGFSINILTLFALVLAIGTVVDDAIVVVEAVQAKFDSGYKSAYLATKDAMSDVTMAVISCTCVFMAVFIPVTFMGGTSGIFYTQFGITMATSVGLSMICALTLCPALCAMLMRPSDGTKSAKSINGRVRAAYNVSYNALLGKYKKGVMFAINHRWMVWTAFVISLVLLVIFMKTTKTGLVPQEDQGTLMVNVSTSPGNTLGETNEVMDKVKNILKDVPEVEHYSTVSGYGMISGQGTSYGNLIVRLKPWDERKGKEHTANAVMARLNAQFAQIKEAQIFCFQPGMIPGYGMGNSVELYVQDKTGGDNEVFYNQTMQFINALNQRPEVAMAYTSYAINFPQVAVDVDAAKCKRAGISPSDVLSVLGSYCGGSYVSNFNQYGKVYRVMMQASPEYRLNQASLDNMFIRNGSEMAPLSQFVTLRNVLGAEVSKRFNLYSSITVNVNGKDGYSTGEVQNAIQEVASQVLPTGYGYEYGGMAREEAQSGGAKTIFVYSICVVLIFLILSCLYESFLVPLAVIFSVPFGIMGSFLFAKLFGLENNIYLQTGVIMLIGLLAKTAILITEYALERRRKGMGIVAAAYSAAQTRLRPILMTVLTMIFGMIPLMFSTGAGANGNSSLGTGVVGGMIIGTLALLFVVPVFFIVFEYLQEKIRKPLHKEADLQVEIENERNMQEKSAFNN</sequence>
<proteinExistence type="inferred from homology"/>
<dbReference type="GO" id="GO:0015562">
    <property type="term" value="F:efflux transmembrane transporter activity"/>
    <property type="evidence" value="ECO:0007669"/>
    <property type="project" value="InterPro"/>
</dbReference>
<keyword evidence="4" id="KW-1003">Cell membrane</keyword>
<evidence type="ECO:0000256" key="8">
    <source>
        <dbReference type="ARBA" id="ARBA00023136"/>
    </source>
</evidence>
<accession>A0A9D9HT71</accession>
<evidence type="ECO:0000256" key="6">
    <source>
        <dbReference type="ARBA" id="ARBA00022692"/>
    </source>
</evidence>
<feature type="transmembrane region" description="Helical" evidence="9">
    <location>
        <begin position="12"/>
        <end position="33"/>
    </location>
</feature>
<dbReference type="Proteomes" id="UP000823641">
    <property type="component" value="Unassembled WGS sequence"/>
</dbReference>
<keyword evidence="3" id="KW-0813">Transport</keyword>
<dbReference type="PANTHER" id="PTHR32063:SF9">
    <property type="entry name" value="SIMILAR TO MULTIDRUG RESISTANCE PROTEIN MEXB"/>
    <property type="match status" value="1"/>
</dbReference>
<dbReference type="EMBL" id="JADIMG010000036">
    <property type="protein sequence ID" value="MBO8459433.1"/>
    <property type="molecule type" value="Genomic_DNA"/>
</dbReference>
<comment type="similarity">
    <text evidence="2">Belongs to the resistance-nodulation-cell division (RND) (TC 2.A.6) family.</text>
</comment>
<feature type="transmembrane region" description="Helical" evidence="9">
    <location>
        <begin position="897"/>
        <end position="917"/>
    </location>
</feature>
<dbReference type="InterPro" id="IPR004764">
    <property type="entry name" value="MdtF-like"/>
</dbReference>
<dbReference type="Pfam" id="PF00873">
    <property type="entry name" value="ACR_tran"/>
    <property type="match status" value="1"/>
</dbReference>
<comment type="subcellular location">
    <subcellularLocation>
        <location evidence="1">Cell inner membrane</location>
        <topology evidence="1">Multi-pass membrane protein</topology>
    </subcellularLocation>
</comment>
<keyword evidence="8 9" id="KW-0472">Membrane</keyword>
<keyword evidence="6 9" id="KW-0812">Transmembrane</keyword>
<feature type="transmembrane region" description="Helical" evidence="9">
    <location>
        <begin position="330"/>
        <end position="357"/>
    </location>
</feature>
<comment type="caution">
    <text evidence="10">The sequence shown here is derived from an EMBL/GenBank/DDBJ whole genome shotgun (WGS) entry which is preliminary data.</text>
</comment>
<feature type="transmembrane region" description="Helical" evidence="9">
    <location>
        <begin position="1008"/>
        <end position="1029"/>
    </location>
</feature>
<feature type="transmembrane region" description="Helical" evidence="9">
    <location>
        <begin position="923"/>
        <end position="948"/>
    </location>
</feature>
<dbReference type="Gene3D" id="3.30.70.1430">
    <property type="entry name" value="Multidrug efflux transporter AcrB pore domain"/>
    <property type="match status" value="2"/>
</dbReference>
<evidence type="ECO:0000256" key="5">
    <source>
        <dbReference type="ARBA" id="ARBA00022519"/>
    </source>
</evidence>
<evidence type="ECO:0000256" key="9">
    <source>
        <dbReference type="SAM" id="Phobius"/>
    </source>
</evidence>
<reference evidence="10" key="2">
    <citation type="journal article" date="2021" name="PeerJ">
        <title>Extensive microbial diversity within the chicken gut microbiome revealed by metagenomics and culture.</title>
        <authorList>
            <person name="Gilroy R."/>
            <person name="Ravi A."/>
            <person name="Getino M."/>
            <person name="Pursley I."/>
            <person name="Horton D.L."/>
            <person name="Alikhan N.F."/>
            <person name="Baker D."/>
            <person name="Gharbi K."/>
            <person name="Hall N."/>
            <person name="Watson M."/>
            <person name="Adriaenssens E.M."/>
            <person name="Foster-Nyarko E."/>
            <person name="Jarju S."/>
            <person name="Secka A."/>
            <person name="Antonio M."/>
            <person name="Oren A."/>
            <person name="Chaudhuri R.R."/>
            <person name="La Ragione R."/>
            <person name="Hildebrand F."/>
            <person name="Pallen M.J."/>
        </authorList>
    </citation>
    <scope>NUCLEOTIDE SEQUENCE</scope>
    <source>
        <strain evidence="10">G3-3990</strain>
    </source>
</reference>
<keyword evidence="7 9" id="KW-1133">Transmembrane helix</keyword>
<feature type="transmembrane region" description="Helical" evidence="9">
    <location>
        <begin position="390"/>
        <end position="414"/>
    </location>
</feature>
<dbReference type="PANTHER" id="PTHR32063">
    <property type="match status" value="1"/>
</dbReference>